<proteinExistence type="predicted"/>
<dbReference type="Gene3D" id="3.30.710.10">
    <property type="entry name" value="Potassium Channel Kv1.1, Chain A"/>
    <property type="match status" value="1"/>
</dbReference>
<gene>
    <name evidence="2" type="ORF">MMYC01_204671</name>
</gene>
<dbReference type="STRING" id="100816.A0A175W9R2"/>
<dbReference type="Proteomes" id="UP000078237">
    <property type="component" value="Unassembled WGS sequence"/>
</dbReference>
<sequence length="193" mass="21158">MTSATLTLKEESAQSIVNIAPDGDVVFVVGPTKKRLRVYSLFIKTASPVLNAMLHPSFEEGQRLAKTGSVEIALPEDNAEAIEIIFNVIHGRNDKVQAKLSPNELLQVAIANDKYDFFVPLAFAIRIWLSRQGVSDPEELWALAMAACLFSEQEAFTAATSALVFNHEASYISLAKKHEAVMDPIMLLRTAGI</sequence>
<dbReference type="EMBL" id="LCTW02000062">
    <property type="protein sequence ID" value="KXX80335.1"/>
    <property type="molecule type" value="Genomic_DNA"/>
</dbReference>
<organism evidence="2 3">
    <name type="scientific">Madurella mycetomatis</name>
    <dbReference type="NCBI Taxonomy" id="100816"/>
    <lineage>
        <taxon>Eukaryota</taxon>
        <taxon>Fungi</taxon>
        <taxon>Dikarya</taxon>
        <taxon>Ascomycota</taxon>
        <taxon>Pezizomycotina</taxon>
        <taxon>Sordariomycetes</taxon>
        <taxon>Sordariomycetidae</taxon>
        <taxon>Sordariales</taxon>
        <taxon>Sordariales incertae sedis</taxon>
        <taxon>Madurella</taxon>
    </lineage>
</organism>
<name>A0A175W9R2_9PEZI</name>
<dbReference type="InterPro" id="IPR000210">
    <property type="entry name" value="BTB/POZ_dom"/>
</dbReference>
<comment type="caution">
    <text evidence="2">The sequence shown here is derived from an EMBL/GenBank/DDBJ whole genome shotgun (WGS) entry which is preliminary data.</text>
</comment>
<dbReference type="InterPro" id="IPR011333">
    <property type="entry name" value="SKP1/BTB/POZ_sf"/>
</dbReference>
<dbReference type="OrthoDB" id="4587411at2759"/>
<protein>
    <recommendedName>
        <fullName evidence="1">BTB domain-containing protein</fullName>
    </recommendedName>
</protein>
<evidence type="ECO:0000313" key="3">
    <source>
        <dbReference type="Proteomes" id="UP000078237"/>
    </source>
</evidence>
<dbReference type="AlphaFoldDB" id="A0A175W9R2"/>
<evidence type="ECO:0000313" key="2">
    <source>
        <dbReference type="EMBL" id="KXX80335.1"/>
    </source>
</evidence>
<reference evidence="2 3" key="1">
    <citation type="journal article" date="2016" name="Genome Announc.">
        <title>Genome Sequence of Madurella mycetomatis mm55, Isolated from a Human Mycetoma Case in Sudan.</title>
        <authorList>
            <person name="Smit S."/>
            <person name="Derks M.F."/>
            <person name="Bervoets S."/>
            <person name="Fahal A."/>
            <person name="van Leeuwen W."/>
            <person name="van Belkum A."/>
            <person name="van de Sande W.W."/>
        </authorList>
    </citation>
    <scope>NUCLEOTIDE SEQUENCE [LARGE SCALE GENOMIC DNA]</scope>
    <source>
        <strain evidence="3">mm55</strain>
    </source>
</reference>
<dbReference type="PROSITE" id="PS50097">
    <property type="entry name" value="BTB"/>
    <property type="match status" value="1"/>
</dbReference>
<evidence type="ECO:0000259" key="1">
    <source>
        <dbReference type="PROSITE" id="PS50097"/>
    </source>
</evidence>
<feature type="domain" description="BTB" evidence="1">
    <location>
        <begin position="23"/>
        <end position="98"/>
    </location>
</feature>
<accession>A0A175W9R2</accession>
<dbReference type="VEuPathDB" id="FungiDB:MMYC01_204671"/>
<keyword evidence="3" id="KW-1185">Reference proteome</keyword>